<dbReference type="NCBIfam" id="TIGR01554">
    <property type="entry name" value="major_cap_HK97"/>
    <property type="match status" value="1"/>
</dbReference>
<protein>
    <submittedName>
        <fullName evidence="4">HK97 family phage major capsid protein</fullName>
    </submittedName>
</protein>
<dbReference type="InterPro" id="IPR054612">
    <property type="entry name" value="Phage_capsid-like_C"/>
</dbReference>
<comment type="caution">
    <text evidence="4">The sequence shown here is derived from an EMBL/GenBank/DDBJ whole genome shotgun (WGS) entry which is preliminary data.</text>
</comment>
<reference evidence="4 5" key="1">
    <citation type="submission" date="2020-08" db="EMBL/GenBank/DDBJ databases">
        <title>Genomic Encyclopedia of Type Strains, Phase IV (KMG-IV): sequencing the most valuable type-strain genomes for metagenomic binning, comparative biology and taxonomic classification.</title>
        <authorList>
            <person name="Goeker M."/>
        </authorList>
    </citation>
    <scope>NUCLEOTIDE SEQUENCE [LARGE SCALE GENOMIC DNA]</scope>
    <source>
        <strain evidence="4 5">DSM 103733</strain>
    </source>
</reference>
<dbReference type="EMBL" id="JACHEK010000005">
    <property type="protein sequence ID" value="MBB6144723.1"/>
    <property type="molecule type" value="Genomic_DNA"/>
</dbReference>
<dbReference type="Proteomes" id="UP000538666">
    <property type="component" value="Unassembled WGS sequence"/>
</dbReference>
<evidence type="ECO:0000259" key="3">
    <source>
        <dbReference type="Pfam" id="PF05065"/>
    </source>
</evidence>
<feature type="domain" description="Phage capsid-like C-terminal" evidence="3">
    <location>
        <begin position="161"/>
        <end position="400"/>
    </location>
</feature>
<dbReference type="Gene3D" id="3.30.2320.10">
    <property type="entry name" value="hypothetical protein PF0899 domain"/>
    <property type="match status" value="1"/>
</dbReference>
<accession>A0A841JTJ2</accession>
<dbReference type="AlphaFoldDB" id="A0A841JTJ2"/>
<gene>
    <name evidence="4" type="ORF">HNQ77_002679</name>
</gene>
<comment type="subcellular location">
    <subcellularLocation>
        <location evidence="1">Virion</location>
    </subcellularLocation>
</comment>
<organism evidence="4 5">
    <name type="scientific">Silvibacterium bohemicum</name>
    <dbReference type="NCBI Taxonomy" id="1577686"/>
    <lineage>
        <taxon>Bacteria</taxon>
        <taxon>Pseudomonadati</taxon>
        <taxon>Acidobacteriota</taxon>
        <taxon>Terriglobia</taxon>
        <taxon>Terriglobales</taxon>
        <taxon>Acidobacteriaceae</taxon>
        <taxon>Silvibacterium</taxon>
    </lineage>
</organism>
<name>A0A841JTJ2_9BACT</name>
<sequence length="413" mass="44542">MPNLKELRESRTRLITEAQQIVLAENVTNEQRAKFDVMMSDVEQMEADIARIEKVEALEAETRSTQRPPRGNPGANVDGNEREQRDRIRASALHKYLTGADRSEMEPEERAILREQRDITTGGAATGGVLIGQLGPLVWDAQKAIGSLAGEVFKKSTPGNAAPLKISSINDSGNTLVTLTEDTSITDTDPSFGTITLQSTDTIATLITVTWQELADFDAQIVSNPSANLEAFLRNKIGLRYMRGVETYLINGNGSNFASIVAGATLGATTAAATGPVYSDFVATWENLDPAYLPNAKWAMNNKTRGYLMGLLDGFGRPFFIPNPNTGSLDSILGHEIVISQPMAAANVAGATGVLFGAYDQGYVIRDSGPLFVKRLDERFADKLATGFLAYSRLSGTSVDAGTHPVLKMVTHA</sequence>
<dbReference type="InterPro" id="IPR024455">
    <property type="entry name" value="Phage_capsid"/>
</dbReference>
<evidence type="ECO:0000256" key="1">
    <source>
        <dbReference type="ARBA" id="ARBA00004328"/>
    </source>
</evidence>
<dbReference type="RefSeq" id="WP_156185957.1">
    <property type="nucleotide sequence ID" value="NZ_JACHEK010000005.1"/>
</dbReference>
<feature type="region of interest" description="Disordered" evidence="2">
    <location>
        <begin position="59"/>
        <end position="84"/>
    </location>
</feature>
<keyword evidence="5" id="KW-1185">Reference proteome</keyword>
<evidence type="ECO:0000313" key="5">
    <source>
        <dbReference type="Proteomes" id="UP000538666"/>
    </source>
</evidence>
<dbReference type="SUPFAM" id="SSF56563">
    <property type="entry name" value="Major capsid protein gp5"/>
    <property type="match status" value="1"/>
</dbReference>
<evidence type="ECO:0000256" key="2">
    <source>
        <dbReference type="SAM" id="MobiDB-lite"/>
    </source>
</evidence>
<dbReference type="Pfam" id="PF05065">
    <property type="entry name" value="Phage_capsid"/>
    <property type="match status" value="1"/>
</dbReference>
<dbReference type="Gene3D" id="3.30.2400.10">
    <property type="entry name" value="Major capsid protein gp5"/>
    <property type="match status" value="1"/>
</dbReference>
<evidence type="ECO:0000313" key="4">
    <source>
        <dbReference type="EMBL" id="MBB6144723.1"/>
    </source>
</evidence>
<proteinExistence type="predicted"/>
<dbReference type="OrthoDB" id="9806592at2"/>